<dbReference type="PANTHER" id="PTHR38344:SF1">
    <property type="entry name" value="INORGANIC CARBON TRANSPORTER SUBUNIT DABA-RELATED"/>
    <property type="match status" value="1"/>
</dbReference>
<dbReference type="EMBL" id="FMSV02000059">
    <property type="protein sequence ID" value="SEH04562.1"/>
    <property type="molecule type" value="Genomic_DNA"/>
</dbReference>
<comment type="similarity">
    <text evidence="6">Belongs to the inorganic carbon transporter (TC 9.A.2) DabA family.</text>
</comment>
<comment type="subcellular location">
    <subcellularLocation>
        <location evidence="6">Cell membrane</location>
        <topology evidence="6">Peripheral membrane protein</topology>
    </subcellularLocation>
</comment>
<dbReference type="RefSeq" id="WP_103918615.1">
    <property type="nucleotide sequence ID" value="NZ_FMSV02000059.1"/>
</dbReference>
<keyword evidence="5 6" id="KW-0472">Membrane</keyword>
<feature type="binding site" evidence="6">
    <location>
        <position position="583"/>
    </location>
    <ligand>
        <name>Zn(2+)</name>
        <dbReference type="ChEBI" id="CHEBI:29105"/>
    </ligand>
</feature>
<accession>A0A1H6F3A9</accession>
<comment type="subunit">
    <text evidence="6">Forms a complex with DabB.</text>
</comment>
<dbReference type="PANTHER" id="PTHR38344">
    <property type="entry name" value="UPF0753 PROTEIN AQ_863"/>
    <property type="match status" value="1"/>
</dbReference>
<gene>
    <name evidence="6" type="primary">dabA</name>
    <name evidence="7" type="ORF">MBHS_00410</name>
</gene>
<evidence type="ECO:0000256" key="3">
    <source>
        <dbReference type="ARBA" id="ARBA00022723"/>
    </source>
</evidence>
<evidence type="ECO:0000313" key="7">
    <source>
        <dbReference type="EMBL" id="SEH04562.1"/>
    </source>
</evidence>
<evidence type="ECO:0000256" key="6">
    <source>
        <dbReference type="HAMAP-Rule" id="MF_01871"/>
    </source>
</evidence>
<proteinExistence type="inferred from homology"/>
<reference evidence="7 8" key="1">
    <citation type="submission" date="2016-10" db="EMBL/GenBank/DDBJ databases">
        <authorList>
            <person name="de Groot N.N."/>
        </authorList>
    </citation>
    <scope>NUCLEOTIDE SEQUENCE [LARGE SCALE GENOMIC DNA]</scope>
    <source>
        <strain evidence="7">MBHS1</strain>
    </source>
</reference>
<comment type="function">
    <text evidence="6">Part of an energy-coupled inorganic carbon pump.</text>
</comment>
<dbReference type="GO" id="GO:0008270">
    <property type="term" value="F:zinc ion binding"/>
    <property type="evidence" value="ECO:0007669"/>
    <property type="project" value="UniProtKB-UniRule"/>
</dbReference>
<dbReference type="Proteomes" id="UP000236724">
    <property type="component" value="Unassembled WGS sequence"/>
</dbReference>
<feature type="binding site" evidence="6">
    <location>
        <position position="581"/>
    </location>
    <ligand>
        <name>Zn(2+)</name>
        <dbReference type="ChEBI" id="CHEBI:29105"/>
    </ligand>
</feature>
<keyword evidence="4 6" id="KW-0862">Zinc</keyword>
<organism evidence="7 8">
    <name type="scientific">Candidatus Venteria ishoeyi</name>
    <dbReference type="NCBI Taxonomy" id="1899563"/>
    <lineage>
        <taxon>Bacteria</taxon>
        <taxon>Pseudomonadati</taxon>
        <taxon>Pseudomonadota</taxon>
        <taxon>Gammaproteobacteria</taxon>
        <taxon>Thiotrichales</taxon>
        <taxon>Thiotrichaceae</taxon>
        <taxon>Venteria</taxon>
    </lineage>
</organism>
<feature type="binding site" evidence="6">
    <location>
        <position position="789"/>
    </location>
    <ligand>
        <name>Zn(2+)</name>
        <dbReference type="ChEBI" id="CHEBI:29105"/>
    </ligand>
</feature>
<dbReference type="OrthoDB" id="9805101at2"/>
<comment type="cofactor">
    <cofactor evidence="6">
        <name>Zn(2+)</name>
        <dbReference type="ChEBI" id="CHEBI:29105"/>
    </cofactor>
</comment>
<name>A0A1H6F3A9_9GAMM</name>
<feature type="binding site" evidence="6">
    <location>
        <position position="774"/>
    </location>
    <ligand>
        <name>Zn(2+)</name>
        <dbReference type="ChEBI" id="CHEBI:29105"/>
    </ligand>
</feature>
<protein>
    <recommendedName>
        <fullName evidence="6">Probable inorganic carbon transporter subunit DabA</fullName>
    </recommendedName>
</protein>
<keyword evidence="1 6" id="KW-0813">Transport</keyword>
<dbReference type="HAMAP" id="MF_01871">
    <property type="entry name" value="DabA"/>
    <property type="match status" value="1"/>
</dbReference>
<keyword evidence="8" id="KW-1185">Reference proteome</keyword>
<evidence type="ECO:0000313" key="8">
    <source>
        <dbReference type="Proteomes" id="UP000236724"/>
    </source>
</evidence>
<sequence>MSSDTDSHTNSSDIREQLRAAIAHFDHVLPGQASIKDFVHHNTIHGYQHLEFPEALKQVFELTGNYAYLPAEQYRAYYQQGRISQDDLDTVLDADAELQAETHIVELEGCSLSRREVYRSALLHPFKPLTACRLNWQIEEQKVLETFQGDVSEAKRQQLRETSTGNSDAECVAALWQTCLEKLGLEYFLLHPEDLLDMSPQLDADILQQYRLAQTGASQSDDEMETQEAIEEPPALRQLRQQSVSRLTTLLADVGERTTLRGLLQSLSSRDILGDLRPLLLRHLAAYLDQGLAAWHHPQRAAGFYAAWKQTALSDPTHFFDSLPDYQKTVAALPDDPMDVVIASLQQLRLPQARWTAYLQQLALELPGWSGMVNWLAQRPGYADLPPVDMIDYLAVRLVLERLFAQRVCRDRWQLEANLDAMDTYFRAHYAEFLVRHHLYNTRLPEYLVDQAQHLANRSSLNPAEDHDWLYVAQLINSWRASPAGDKGTGTYSVYQSGWRLFRLCQHLGLSDTQLALFDESHIQDLFACLDKMDEQRSGFIWLQAYERHYRDHLLQALAANHGRGRAFSGDNRPRAQLMFCMDDREEGMRRHIEEQYPEVETLGAAGFFNLTINWRGLDDEAVTPLCPVVQVPSHEIREQAMPEAEALKQQHQQRYQLRKRIRNWLHHEVRRNLFTSTLLIAFSAPVALLGLLGKVLLPRQSDSWLDKLRRRFDLEVPTKIQFSSSEEAAATEPTPEHNHLGFSDEEQATRVEAFLRMVGLTSNFAPLVAMFGHGSGSQNNPHMAAYDCGACSGRHSGPNARTFAAIANRPEIRQRLRTNGLDIPDDTWFLGLEHNTCDEVVLWYDENLIPENKQAQVAELRQTLDYACRASAHERCRRLASAPDKPSAEAALHHVVSRAHDFSQARPELGHATNAAAFIGRRSATRGAFFDRRLFLISYDATQDPEGEIVEKILLAAGPVGAGINLEYYFSTVNNEQFGCGTKVAHNVTGFFGVMEGTSSDLRTGLPRQMIEIHEAMRLQVVVEANIDILTTIYQRQPPLQELVGKGWLLLSAKDPDSGDIHTFDPAQGWVLWQAKDTELPKVKRSPDWYQGHSGPLWPALVTTPEEMS</sequence>
<evidence type="ECO:0000256" key="4">
    <source>
        <dbReference type="ARBA" id="ARBA00022833"/>
    </source>
</evidence>
<dbReference type="InterPro" id="IPR018752">
    <property type="entry name" value="DabA"/>
</dbReference>
<evidence type="ECO:0000256" key="5">
    <source>
        <dbReference type="ARBA" id="ARBA00023136"/>
    </source>
</evidence>
<keyword evidence="2 6" id="KW-1003">Cell membrane</keyword>
<evidence type="ECO:0000256" key="1">
    <source>
        <dbReference type="ARBA" id="ARBA00022448"/>
    </source>
</evidence>
<evidence type="ECO:0000256" key="2">
    <source>
        <dbReference type="ARBA" id="ARBA00022475"/>
    </source>
</evidence>
<dbReference type="GO" id="GO:0005886">
    <property type="term" value="C:plasma membrane"/>
    <property type="evidence" value="ECO:0007669"/>
    <property type="project" value="UniProtKB-SubCell"/>
</dbReference>
<dbReference type="Pfam" id="PF10070">
    <property type="entry name" value="DabA"/>
    <property type="match status" value="1"/>
</dbReference>
<keyword evidence="3 6" id="KW-0479">Metal-binding</keyword>
<dbReference type="AlphaFoldDB" id="A0A1H6F3A9"/>